<dbReference type="EMBL" id="MEVH01000022">
    <property type="protein sequence ID" value="OGC51482.1"/>
    <property type="molecule type" value="Genomic_DNA"/>
</dbReference>
<protein>
    <submittedName>
        <fullName evidence="1">Uncharacterized protein</fullName>
    </submittedName>
</protein>
<comment type="caution">
    <text evidence="1">The sequence shown here is derived from an EMBL/GenBank/DDBJ whole genome shotgun (WGS) entry which is preliminary data.</text>
</comment>
<proteinExistence type="predicted"/>
<reference evidence="1 2" key="1">
    <citation type="journal article" date="2016" name="Nat. Commun.">
        <title>Thousands of microbial genomes shed light on interconnected biogeochemical processes in an aquifer system.</title>
        <authorList>
            <person name="Anantharaman K."/>
            <person name="Brown C.T."/>
            <person name="Hug L.A."/>
            <person name="Sharon I."/>
            <person name="Castelle C.J."/>
            <person name="Probst A.J."/>
            <person name="Thomas B.C."/>
            <person name="Singh A."/>
            <person name="Wilkins M.J."/>
            <person name="Karaoz U."/>
            <person name="Brodie E.L."/>
            <person name="Williams K.H."/>
            <person name="Hubbard S.S."/>
            <person name="Banfield J.F."/>
        </authorList>
    </citation>
    <scope>NUCLEOTIDE SEQUENCE [LARGE SCALE GENOMIC DNA]</scope>
</reference>
<accession>A0A1F4V2U3</accession>
<sequence>MLLSVFATSHYLNVVSFDPLTSKFSGQKLIKIPFDADNTRPPISNEILAGLLAEYDKSDLVVSTDLDQIYDLNETYSIADISSKIPFVIAVLNHYESNLYQKLDETSAAKFLNAEKYHIPILFDTKKKLDELEIEHIMPAMISGLIDSKSIVFSTVEVSKPDQKEYLGGLIKVFARAVPIAGIWRFLLDTNFDIVPQILALLHSDKPVEGNLGLEESCISAVLVSAPGVAEVEISTKESEKKKVVLEENLINEIKLDEGKTAEFRWKSSKSKYKGPISGSSLGILFDNRELNAKN</sequence>
<evidence type="ECO:0000313" key="2">
    <source>
        <dbReference type="Proteomes" id="UP000178771"/>
    </source>
</evidence>
<gene>
    <name evidence="1" type="ORF">A2982_02870</name>
</gene>
<dbReference type="Proteomes" id="UP000178771">
    <property type="component" value="Unassembled WGS sequence"/>
</dbReference>
<name>A0A1F4V2U3_UNCKA</name>
<dbReference type="AlphaFoldDB" id="A0A1F4V2U3"/>
<dbReference type="STRING" id="1802624.A2982_02870"/>
<evidence type="ECO:0000313" key="1">
    <source>
        <dbReference type="EMBL" id="OGC51482.1"/>
    </source>
</evidence>
<organism evidence="1 2">
    <name type="scientific">candidate division WWE3 bacterium RIFCSPLOWO2_01_FULL_39_13</name>
    <dbReference type="NCBI Taxonomy" id="1802624"/>
    <lineage>
        <taxon>Bacteria</taxon>
        <taxon>Katanobacteria</taxon>
    </lineage>
</organism>